<dbReference type="AlphaFoldDB" id="A0A437RFA3"/>
<dbReference type="OrthoDB" id="9796567at2"/>
<proteinExistence type="predicted"/>
<dbReference type="Pfam" id="PF11304">
    <property type="entry name" value="DUF3106"/>
    <property type="match status" value="1"/>
</dbReference>
<feature type="chain" id="PRO_5019288027" evidence="2">
    <location>
        <begin position="26"/>
        <end position="243"/>
    </location>
</feature>
<dbReference type="InterPro" id="IPR021455">
    <property type="entry name" value="DUF3106"/>
</dbReference>
<reference evidence="3 4" key="1">
    <citation type="submission" date="2019-01" db="EMBL/GenBank/DDBJ databases">
        <authorList>
            <person name="Chen W.-M."/>
        </authorList>
    </citation>
    <scope>NUCLEOTIDE SEQUENCE [LARGE SCALE GENOMIC DNA]</scope>
    <source>
        <strain evidence="3 4">KYPY4</strain>
    </source>
</reference>
<keyword evidence="4" id="KW-1185">Reference proteome</keyword>
<feature type="compositionally biased region" description="Low complexity" evidence="1">
    <location>
        <begin position="221"/>
        <end position="237"/>
    </location>
</feature>
<keyword evidence="2" id="KW-0732">Signal</keyword>
<comment type="caution">
    <text evidence="3">The sequence shown here is derived from an EMBL/GenBank/DDBJ whole genome shotgun (WGS) entry which is preliminary data.</text>
</comment>
<gene>
    <name evidence="3" type="ORF">EOE66_14965</name>
</gene>
<feature type="signal peptide" evidence="2">
    <location>
        <begin position="1"/>
        <end position="25"/>
    </location>
</feature>
<sequence length="243" mass="25698">MTVSAGLRCLLLLAALLLGGGGASAESGPAWAALTPQQQQVLSPLKKDWAQIEAHRRLKWLEVAARYPKLPAGEQQRLQARMTEWARMTPAQRSTARQQFQEVRNLPDEERQARWAAYQALAPEERARLAQNAKPAVRGAAAAETAASATPSAAGTAKRNIVRAPAPAPTKTVTPGVQQARPGATTTPITTRAAPPPHHQPGLPKIAATPGFVDRATLLPQRGPQGAAVRAAAASSPDKNETP</sequence>
<feature type="compositionally biased region" description="Low complexity" evidence="1">
    <location>
        <begin position="180"/>
        <end position="193"/>
    </location>
</feature>
<evidence type="ECO:0000256" key="2">
    <source>
        <dbReference type="SAM" id="SignalP"/>
    </source>
</evidence>
<evidence type="ECO:0000313" key="4">
    <source>
        <dbReference type="Proteomes" id="UP000285575"/>
    </source>
</evidence>
<name>A0A437RFA3_9BURK</name>
<feature type="region of interest" description="Disordered" evidence="1">
    <location>
        <begin position="166"/>
        <end position="243"/>
    </location>
</feature>
<protein>
    <submittedName>
        <fullName evidence="3">DUF3106 domain-containing protein</fullName>
    </submittedName>
</protein>
<evidence type="ECO:0000313" key="3">
    <source>
        <dbReference type="EMBL" id="RVU45423.1"/>
    </source>
</evidence>
<evidence type="ECO:0000256" key="1">
    <source>
        <dbReference type="SAM" id="MobiDB-lite"/>
    </source>
</evidence>
<dbReference type="EMBL" id="SACR01000004">
    <property type="protein sequence ID" value="RVU45423.1"/>
    <property type="molecule type" value="Genomic_DNA"/>
</dbReference>
<accession>A0A437RFA3</accession>
<organism evidence="3 4">
    <name type="scientific">Rubrivivax rivuli</name>
    <dbReference type="NCBI Taxonomy" id="1862385"/>
    <lineage>
        <taxon>Bacteria</taxon>
        <taxon>Pseudomonadati</taxon>
        <taxon>Pseudomonadota</taxon>
        <taxon>Betaproteobacteria</taxon>
        <taxon>Burkholderiales</taxon>
        <taxon>Sphaerotilaceae</taxon>
        <taxon>Rubrivivax</taxon>
    </lineage>
</organism>
<dbReference type="Proteomes" id="UP000285575">
    <property type="component" value="Unassembled WGS sequence"/>
</dbReference>